<dbReference type="EMBL" id="JAAVNE010000003">
    <property type="protein sequence ID" value="NKC29832.1"/>
    <property type="molecule type" value="Genomic_DNA"/>
</dbReference>
<dbReference type="GO" id="GO:0016787">
    <property type="term" value="F:hydrolase activity"/>
    <property type="evidence" value="ECO:0007669"/>
    <property type="project" value="UniProtKB-KW"/>
</dbReference>
<comment type="caution">
    <text evidence="2">The sequence shown here is derived from an EMBL/GenBank/DDBJ whole genome shotgun (WGS) entry which is preliminary data.</text>
</comment>
<dbReference type="Pfam" id="PF25182">
    <property type="entry name" value="NonGDSL"/>
    <property type="match status" value="1"/>
</dbReference>
<keyword evidence="3" id="KW-1185">Reference proteome</keyword>
<name>A0ABX1E248_9PROT</name>
<dbReference type="InterPro" id="IPR057572">
    <property type="entry name" value="NonGDSL"/>
</dbReference>
<sequence>MRAPLPRCLVLLAALLAAGAAPAQVPTAEAAACDAPEELTALPAPLAGVFAALSHTELRILVVGSASTQGGGTSGPAATWPERLAARLGAQAAPVTVRVTVFGGRGTTAADHARIIAEQGPLVRPHLVIWQLGTVEAARGLPPEEMAEEVQDAVARLRARRGERTDILLMDPQFSRFLRSNADVETYRDWLRVAAAASGAQLFSRWALMRHWVEAERIDLERAPRNRRVAVADRLHDCLAQALVRTILQGSPRPAR</sequence>
<dbReference type="Proteomes" id="UP000787635">
    <property type="component" value="Unassembled WGS sequence"/>
</dbReference>
<proteinExistence type="predicted"/>
<keyword evidence="2" id="KW-0378">Hydrolase</keyword>
<keyword evidence="1" id="KW-0732">Signal</keyword>
<evidence type="ECO:0000313" key="2">
    <source>
        <dbReference type="EMBL" id="NKC29832.1"/>
    </source>
</evidence>
<dbReference type="SUPFAM" id="SSF52266">
    <property type="entry name" value="SGNH hydrolase"/>
    <property type="match status" value="1"/>
</dbReference>
<dbReference type="Gene3D" id="3.40.50.1110">
    <property type="entry name" value="SGNH hydrolase"/>
    <property type="match status" value="1"/>
</dbReference>
<organism evidence="2 3">
    <name type="scientific">Falsiroseomonas selenitidurans</name>
    <dbReference type="NCBI Taxonomy" id="2716335"/>
    <lineage>
        <taxon>Bacteria</taxon>
        <taxon>Pseudomonadati</taxon>
        <taxon>Pseudomonadota</taxon>
        <taxon>Alphaproteobacteria</taxon>
        <taxon>Acetobacterales</taxon>
        <taxon>Roseomonadaceae</taxon>
        <taxon>Falsiroseomonas</taxon>
    </lineage>
</organism>
<feature type="chain" id="PRO_5045224733" evidence="1">
    <location>
        <begin position="24"/>
        <end position="256"/>
    </location>
</feature>
<protein>
    <submittedName>
        <fullName evidence="2">SGNH/GDSL hydrolase family protein</fullName>
    </submittedName>
</protein>
<accession>A0ABX1E248</accession>
<evidence type="ECO:0000256" key="1">
    <source>
        <dbReference type="SAM" id="SignalP"/>
    </source>
</evidence>
<dbReference type="RefSeq" id="WP_168027461.1">
    <property type="nucleotide sequence ID" value="NZ_JAAVNE010000003.1"/>
</dbReference>
<reference evidence="2 3" key="1">
    <citation type="submission" date="2020-03" db="EMBL/GenBank/DDBJ databases">
        <title>Roseomonas selenitidurans sp. nov. isolated from urban soil.</title>
        <authorList>
            <person name="Liu H."/>
        </authorList>
    </citation>
    <scope>NUCLEOTIDE SEQUENCE [LARGE SCALE GENOMIC DNA]</scope>
    <source>
        <strain evidence="2 3">BU-1</strain>
    </source>
</reference>
<gene>
    <name evidence="2" type="ORF">HEQ75_03080</name>
</gene>
<dbReference type="InterPro" id="IPR036514">
    <property type="entry name" value="SGNH_hydro_sf"/>
</dbReference>
<dbReference type="CDD" id="cd00229">
    <property type="entry name" value="SGNH_hydrolase"/>
    <property type="match status" value="1"/>
</dbReference>
<feature type="signal peptide" evidence="1">
    <location>
        <begin position="1"/>
        <end position="23"/>
    </location>
</feature>
<evidence type="ECO:0000313" key="3">
    <source>
        <dbReference type="Proteomes" id="UP000787635"/>
    </source>
</evidence>